<evidence type="ECO:0000259" key="2">
    <source>
        <dbReference type="Pfam" id="PF25474"/>
    </source>
</evidence>
<keyword evidence="1" id="KW-1133">Transmembrane helix</keyword>
<feature type="transmembrane region" description="Helical" evidence="1">
    <location>
        <begin position="51"/>
        <end position="71"/>
    </location>
</feature>
<feature type="transmembrane region" description="Helical" evidence="1">
    <location>
        <begin position="147"/>
        <end position="169"/>
    </location>
</feature>
<reference evidence="3" key="1">
    <citation type="submission" date="2021-09" db="EMBL/GenBank/DDBJ databases">
        <authorList>
            <consortium name="AG Swart"/>
            <person name="Singh M."/>
            <person name="Singh A."/>
            <person name="Seah K."/>
            <person name="Emmerich C."/>
        </authorList>
    </citation>
    <scope>NUCLEOTIDE SEQUENCE</scope>
    <source>
        <strain evidence="3">ATCC30299</strain>
    </source>
</reference>
<dbReference type="InterPro" id="IPR057352">
    <property type="entry name" value="TPR_TmcB/C"/>
</dbReference>
<keyword evidence="1" id="KW-0812">Transmembrane</keyword>
<name>A0AAU9JQN1_9CILI</name>
<gene>
    <name evidence="3" type="ORF">BSTOLATCC_MIC46643</name>
</gene>
<accession>A0AAU9JQN1</accession>
<evidence type="ECO:0000313" key="4">
    <source>
        <dbReference type="Proteomes" id="UP001162131"/>
    </source>
</evidence>
<sequence length="615" mass="72071">MNINDDPNSHHLISSKESSSNFKNLLKFILECLLELFEPEFSTKSQTKCQIIIEVITNLISMIQLVSICWYPDMPISEWNSYSWLWNSLWIFNYDNLCEGFSIFIYCYIIEFSLVIYAFFTVILCIFLKYFGYKLPLIFIHTVKQLLFYFTSLLFIPFLIILLLVFKYSAFKNTQVQEYYDNDLSKFDYGIFGSVLSPFIFSVFIAMVFTNELLTADLRHSISDKNIRARSNSLWDLIWISFCIVQSLLYVFMDQSYLIYYLIILSVMGLYLFWCGIRFLHYYNSIEMSIKMCKVGSVCIIQLFFILGYAIDDAETLTILSIFVTPWFSAYIIYFIHKKNSGLKNRACNKLNQFTLEHTLRHFLINKSYDNKEEIVRIFCKYSNKKCFISDYLLVIWEVNFISYTIKDERLARVKLAKITSFPSSFEGIIQKQRVLKNFQDKKSQQLPEIDYLEYLTGLDKAKRLDEELCIILMDLWAEIAGKNSKIIKIRNFSDRVADLSDKLKSLYSSLANKNKYPEVFDLYGMLLINILGEPYEGNIMIQRKYGIKKIRSILRDHSKSVDYGENVGFILISTHADSFGAVAYMNEKAAAILKVSSVEIIDQTLMFLSQNPFH</sequence>
<feature type="transmembrane region" description="Helical" evidence="1">
    <location>
        <begin position="317"/>
        <end position="336"/>
    </location>
</feature>
<proteinExistence type="predicted"/>
<feature type="transmembrane region" description="Helical" evidence="1">
    <location>
        <begin position="234"/>
        <end position="252"/>
    </location>
</feature>
<comment type="caution">
    <text evidence="3">The sequence shown here is derived from an EMBL/GenBank/DDBJ whole genome shotgun (WGS) entry which is preliminary data.</text>
</comment>
<feature type="transmembrane region" description="Helical" evidence="1">
    <location>
        <begin position="292"/>
        <end position="311"/>
    </location>
</feature>
<feature type="transmembrane region" description="Helical" evidence="1">
    <location>
        <begin position="103"/>
        <end position="127"/>
    </location>
</feature>
<evidence type="ECO:0000313" key="3">
    <source>
        <dbReference type="EMBL" id="CAG9328650.1"/>
    </source>
</evidence>
<dbReference type="EMBL" id="CAJZBQ010000046">
    <property type="protein sequence ID" value="CAG9328650.1"/>
    <property type="molecule type" value="Genomic_DNA"/>
</dbReference>
<dbReference type="Proteomes" id="UP001162131">
    <property type="component" value="Unassembled WGS sequence"/>
</dbReference>
<evidence type="ECO:0000256" key="1">
    <source>
        <dbReference type="SAM" id="Phobius"/>
    </source>
</evidence>
<organism evidence="3 4">
    <name type="scientific">Blepharisma stoltei</name>
    <dbReference type="NCBI Taxonomy" id="1481888"/>
    <lineage>
        <taxon>Eukaryota</taxon>
        <taxon>Sar</taxon>
        <taxon>Alveolata</taxon>
        <taxon>Ciliophora</taxon>
        <taxon>Postciliodesmatophora</taxon>
        <taxon>Heterotrichea</taxon>
        <taxon>Heterotrichida</taxon>
        <taxon>Blepharismidae</taxon>
        <taxon>Blepharisma</taxon>
    </lineage>
</organism>
<keyword evidence="4" id="KW-1185">Reference proteome</keyword>
<dbReference type="Pfam" id="PF25474">
    <property type="entry name" value="TPR_TmcB"/>
    <property type="match status" value="1"/>
</dbReference>
<feature type="domain" description="TmcB/TmcC TPR repeats" evidence="2">
    <location>
        <begin position="441"/>
        <end position="545"/>
    </location>
</feature>
<keyword evidence="1" id="KW-0472">Membrane</keyword>
<feature type="transmembrane region" description="Helical" evidence="1">
    <location>
        <begin position="258"/>
        <end position="280"/>
    </location>
</feature>
<dbReference type="AlphaFoldDB" id="A0AAU9JQN1"/>
<feature type="transmembrane region" description="Helical" evidence="1">
    <location>
        <begin position="189"/>
        <end position="214"/>
    </location>
</feature>
<protein>
    <recommendedName>
        <fullName evidence="2">TmcB/TmcC TPR repeats domain-containing protein</fullName>
    </recommendedName>
</protein>